<evidence type="ECO:0000256" key="3">
    <source>
        <dbReference type="ARBA" id="ARBA00022741"/>
    </source>
</evidence>
<dbReference type="PROSITE" id="PS00211">
    <property type="entry name" value="ABC_TRANSPORTER_1"/>
    <property type="match status" value="1"/>
</dbReference>
<dbReference type="Gene3D" id="3.40.50.300">
    <property type="entry name" value="P-loop containing nucleotide triphosphate hydrolases"/>
    <property type="match status" value="1"/>
</dbReference>
<accession>A0A2H0BV91</accession>
<name>A0A2H0BV91_9BACT</name>
<dbReference type="SMART" id="SM00382">
    <property type="entry name" value="AAA"/>
    <property type="match status" value="1"/>
</dbReference>
<dbReference type="InterPro" id="IPR050763">
    <property type="entry name" value="ABC_transporter_ATP-binding"/>
</dbReference>
<dbReference type="Proteomes" id="UP000231246">
    <property type="component" value="Unassembled WGS sequence"/>
</dbReference>
<organism evidence="6 7">
    <name type="scientific">Candidatus Roizmanbacteria bacterium CG22_combo_CG10-13_8_21_14_all_38_20</name>
    <dbReference type="NCBI Taxonomy" id="1974862"/>
    <lineage>
        <taxon>Bacteria</taxon>
        <taxon>Candidatus Roizmaniibacteriota</taxon>
    </lineage>
</organism>
<dbReference type="SUPFAM" id="SSF52540">
    <property type="entry name" value="P-loop containing nucleoside triphosphate hydrolases"/>
    <property type="match status" value="1"/>
</dbReference>
<dbReference type="InterPro" id="IPR027417">
    <property type="entry name" value="P-loop_NTPase"/>
</dbReference>
<keyword evidence="3" id="KW-0547">Nucleotide-binding</keyword>
<evidence type="ECO:0000313" key="7">
    <source>
        <dbReference type="Proteomes" id="UP000231246"/>
    </source>
</evidence>
<comment type="similarity">
    <text evidence="1">Belongs to the ABC transporter superfamily.</text>
</comment>
<protein>
    <recommendedName>
        <fullName evidence="5">ABC transporter domain-containing protein</fullName>
    </recommendedName>
</protein>
<feature type="domain" description="ABC transporter" evidence="5">
    <location>
        <begin position="5"/>
        <end position="243"/>
    </location>
</feature>
<dbReference type="PANTHER" id="PTHR42711">
    <property type="entry name" value="ABC TRANSPORTER ATP-BINDING PROTEIN"/>
    <property type="match status" value="1"/>
</dbReference>
<reference evidence="6 7" key="1">
    <citation type="submission" date="2017-09" db="EMBL/GenBank/DDBJ databases">
        <title>Depth-based differentiation of microbial function through sediment-hosted aquifers and enrichment of novel symbionts in the deep terrestrial subsurface.</title>
        <authorList>
            <person name="Probst A.J."/>
            <person name="Ladd B."/>
            <person name="Jarett J.K."/>
            <person name="Geller-Mcgrath D.E."/>
            <person name="Sieber C.M."/>
            <person name="Emerson J.B."/>
            <person name="Anantharaman K."/>
            <person name="Thomas B.C."/>
            <person name="Malmstrom R."/>
            <person name="Stieglmeier M."/>
            <person name="Klingl A."/>
            <person name="Woyke T."/>
            <person name="Ryan C.M."/>
            <person name="Banfield J.F."/>
        </authorList>
    </citation>
    <scope>NUCLEOTIDE SEQUENCE [LARGE SCALE GENOMIC DNA]</scope>
    <source>
        <strain evidence="6">CG22_combo_CG10-13_8_21_14_all_38_20</strain>
    </source>
</reference>
<evidence type="ECO:0000259" key="5">
    <source>
        <dbReference type="PROSITE" id="PS50893"/>
    </source>
</evidence>
<keyword evidence="4" id="KW-0067">ATP-binding</keyword>
<evidence type="ECO:0000256" key="1">
    <source>
        <dbReference type="ARBA" id="ARBA00005417"/>
    </source>
</evidence>
<dbReference type="PROSITE" id="PS50893">
    <property type="entry name" value="ABC_TRANSPORTER_2"/>
    <property type="match status" value="1"/>
</dbReference>
<evidence type="ECO:0000313" key="6">
    <source>
        <dbReference type="EMBL" id="PIP61551.1"/>
    </source>
</evidence>
<dbReference type="Pfam" id="PF00005">
    <property type="entry name" value="ABC_tran"/>
    <property type="match status" value="1"/>
</dbReference>
<dbReference type="GO" id="GO:0016887">
    <property type="term" value="F:ATP hydrolysis activity"/>
    <property type="evidence" value="ECO:0007669"/>
    <property type="project" value="InterPro"/>
</dbReference>
<dbReference type="EMBL" id="PCTA01000023">
    <property type="protein sequence ID" value="PIP61551.1"/>
    <property type="molecule type" value="Genomic_DNA"/>
</dbReference>
<sequence>MQNVLNVQNLTKVYKPTEKKGKPFCAVNKISFSLQDGEILGLLGPNGAGKSTTIAMLLGVLTPTSGEISYFDKDFAQSRSEILQSVTFASTYISFPWRLSVWENLKVYGRLFGVTGATFNDRTTRFLKFFGVLNQKNKTMNQLSAGQITRIMLAKAFIPHPKIVLLDEPTASLDPDIAHQVRLFIRKQQEEFRTSIIYTSHNMEEVTDLCARVVFLKQGNIIATDTPENLAKTITTCKMHLVIKDGLKRTINFSKEQGLEIESDNREVAITLEETQIAEFLSKLAKSGIQYTQISIDKPTLEDYFLAKSI</sequence>
<comment type="caution">
    <text evidence="6">The sequence shown here is derived from an EMBL/GenBank/DDBJ whole genome shotgun (WGS) entry which is preliminary data.</text>
</comment>
<evidence type="ECO:0000256" key="4">
    <source>
        <dbReference type="ARBA" id="ARBA00022840"/>
    </source>
</evidence>
<dbReference type="PANTHER" id="PTHR42711:SF5">
    <property type="entry name" value="ABC TRANSPORTER ATP-BINDING PROTEIN NATA"/>
    <property type="match status" value="1"/>
</dbReference>
<proteinExistence type="inferred from homology"/>
<dbReference type="InterPro" id="IPR003439">
    <property type="entry name" value="ABC_transporter-like_ATP-bd"/>
</dbReference>
<keyword evidence="2" id="KW-0813">Transport</keyword>
<dbReference type="InterPro" id="IPR003593">
    <property type="entry name" value="AAA+_ATPase"/>
</dbReference>
<gene>
    <name evidence="6" type="ORF">COW99_03425</name>
</gene>
<dbReference type="InterPro" id="IPR017871">
    <property type="entry name" value="ABC_transporter-like_CS"/>
</dbReference>
<evidence type="ECO:0000256" key="2">
    <source>
        <dbReference type="ARBA" id="ARBA00022448"/>
    </source>
</evidence>
<dbReference type="GO" id="GO:0005524">
    <property type="term" value="F:ATP binding"/>
    <property type="evidence" value="ECO:0007669"/>
    <property type="project" value="UniProtKB-KW"/>
</dbReference>
<dbReference type="AlphaFoldDB" id="A0A2H0BV91"/>